<keyword evidence="2" id="KW-1185">Reference proteome</keyword>
<dbReference type="AlphaFoldDB" id="A0A8T2P7F5"/>
<protein>
    <submittedName>
        <fullName evidence="1">Uncharacterized protein</fullName>
    </submittedName>
</protein>
<dbReference type="Proteomes" id="UP000824540">
    <property type="component" value="Unassembled WGS sequence"/>
</dbReference>
<proteinExistence type="predicted"/>
<accession>A0A8T2P7F5</accession>
<sequence length="79" mass="8511">MFTDNEMYVCARMCLCAPAEMYSFFHTLQCSSCPLCDTGEGDDVLLAPLVWGVRPLSALNPSEAAVLREAAVGPLPASR</sequence>
<evidence type="ECO:0000313" key="1">
    <source>
        <dbReference type="EMBL" id="KAG9344577.1"/>
    </source>
</evidence>
<evidence type="ECO:0000313" key="2">
    <source>
        <dbReference type="Proteomes" id="UP000824540"/>
    </source>
</evidence>
<dbReference type="EMBL" id="JAFBMS010000020">
    <property type="protein sequence ID" value="KAG9344577.1"/>
    <property type="molecule type" value="Genomic_DNA"/>
</dbReference>
<organism evidence="1 2">
    <name type="scientific">Albula glossodonta</name>
    <name type="common">roundjaw bonefish</name>
    <dbReference type="NCBI Taxonomy" id="121402"/>
    <lineage>
        <taxon>Eukaryota</taxon>
        <taxon>Metazoa</taxon>
        <taxon>Chordata</taxon>
        <taxon>Craniata</taxon>
        <taxon>Vertebrata</taxon>
        <taxon>Euteleostomi</taxon>
        <taxon>Actinopterygii</taxon>
        <taxon>Neopterygii</taxon>
        <taxon>Teleostei</taxon>
        <taxon>Albuliformes</taxon>
        <taxon>Albulidae</taxon>
        <taxon>Albula</taxon>
    </lineage>
</organism>
<reference evidence="1" key="1">
    <citation type="thesis" date="2021" institute="BYU ScholarsArchive" country="Provo, UT, USA">
        <title>Applications of and Algorithms for Genome Assembly and Genomic Analyses with an Emphasis on Marine Teleosts.</title>
        <authorList>
            <person name="Pickett B.D."/>
        </authorList>
    </citation>
    <scope>NUCLEOTIDE SEQUENCE</scope>
    <source>
        <strain evidence="1">HI-2016</strain>
    </source>
</reference>
<name>A0A8T2P7F5_9TELE</name>
<gene>
    <name evidence="1" type="ORF">JZ751_011249</name>
</gene>
<comment type="caution">
    <text evidence="1">The sequence shown here is derived from an EMBL/GenBank/DDBJ whole genome shotgun (WGS) entry which is preliminary data.</text>
</comment>